<dbReference type="PANTHER" id="PTHR14187:SF5">
    <property type="entry name" value="HEAT SHOCK 70 KDA PROTEIN 12A"/>
    <property type="match status" value="1"/>
</dbReference>
<evidence type="ECO:0000313" key="5">
    <source>
        <dbReference type="EMBL" id="OWF37229.1"/>
    </source>
</evidence>
<evidence type="ECO:0000256" key="1">
    <source>
        <dbReference type="ARBA" id="ARBA00007381"/>
    </source>
</evidence>
<evidence type="ECO:0000256" key="2">
    <source>
        <dbReference type="ARBA" id="ARBA00022741"/>
    </source>
</evidence>
<dbReference type="Gene3D" id="3.90.640.10">
    <property type="entry name" value="Actin, Chain A, domain 4"/>
    <property type="match status" value="1"/>
</dbReference>
<dbReference type="OrthoDB" id="6093459at2759"/>
<keyword evidence="6" id="KW-1185">Reference proteome</keyword>
<gene>
    <name evidence="5" type="ORF">KP79_PYT12392</name>
</gene>
<dbReference type="InterPro" id="IPR043129">
    <property type="entry name" value="ATPase_NBD"/>
</dbReference>
<keyword evidence="3" id="KW-0067">ATP-binding</keyword>
<dbReference type="GO" id="GO:0005524">
    <property type="term" value="F:ATP binding"/>
    <property type="evidence" value="ECO:0007669"/>
    <property type="project" value="UniProtKB-KW"/>
</dbReference>
<protein>
    <submittedName>
        <fullName evidence="4 5">Heat shock 70 kDa protein</fullName>
    </submittedName>
</protein>
<dbReference type="STRING" id="6573.A0A1C9U324"/>
<sequence length="456" mass="51240">MAIRYLREHLLETLHRQMDGFDEDMIRWVLTVPAIWSDGAKQFMREAAKDAGIQNHQLTLALEPEAASLYCMKQPMTKLATVDKKTSYVEFEIGTKYMVIDIGGGTVDITIHQILPGKKIREIQAASGGSYGGTNVDSKFNQFLVKLFGNDVLTELKNECMQDYLDLFRDFEIKKRTIKPTSEGRINFRLPYLLMEIYKKTTEEELTESLANSSFSKTVVVRGDKMLVDVSVCKDFFKDACEGIVKSAEQALQTAKEVDISKILLVGGFSESQMIQTAIRDKFQGITVVSTADAGLAVLKGAVLFGHEPDTIKSRVMKFSYGVEANEPYDPDIHPDIYKFWQTPKSRWMCRHCFDSFVKAGDEVEVGSTITNNYGPEEKDATEGIGIYASTQDPKFITDSSCSRLGAIYIKMPNGGWPLDASLQVEMKFGGTEFTVTITDEWFGDSYTDSFDFLEK</sequence>
<organism evidence="4">
    <name type="scientific">Mizuhopecten yessoensis</name>
    <name type="common">Japanese scallop</name>
    <name type="synonym">Patinopecten yessoensis</name>
    <dbReference type="NCBI Taxonomy" id="6573"/>
    <lineage>
        <taxon>Eukaryota</taxon>
        <taxon>Metazoa</taxon>
        <taxon>Spiralia</taxon>
        <taxon>Lophotrochozoa</taxon>
        <taxon>Mollusca</taxon>
        <taxon>Bivalvia</taxon>
        <taxon>Autobranchia</taxon>
        <taxon>Pteriomorphia</taxon>
        <taxon>Pectinida</taxon>
        <taxon>Pectinoidea</taxon>
        <taxon>Pectinidae</taxon>
        <taxon>Mizuhopecten</taxon>
    </lineage>
</organism>
<reference evidence="5 6" key="2">
    <citation type="journal article" date="2017" name="Nat. Ecol. Evol.">
        <title>Scallop genome provides insights into evolution of bilaterian karyotype and development.</title>
        <authorList>
            <person name="Wang S."/>
            <person name="Zhang J."/>
            <person name="Jiao W."/>
            <person name="Li J."/>
            <person name="Xun X."/>
            <person name="Sun Y."/>
            <person name="Guo X."/>
            <person name="Huan P."/>
            <person name="Dong B."/>
            <person name="Zhang L."/>
            <person name="Hu X."/>
            <person name="Sun X."/>
            <person name="Wang J."/>
            <person name="Zhao C."/>
            <person name="Wang Y."/>
            <person name="Wang D."/>
            <person name="Huang X."/>
            <person name="Wang R."/>
            <person name="Lv J."/>
            <person name="Li Y."/>
            <person name="Zhang Z."/>
            <person name="Liu B."/>
            <person name="Lu W."/>
            <person name="Hui Y."/>
            <person name="Liang J."/>
            <person name="Zhou Z."/>
            <person name="Hou R."/>
            <person name="Li X."/>
            <person name="Liu Y."/>
            <person name="Li H."/>
            <person name="Ning X."/>
            <person name="Lin Y."/>
            <person name="Zhao L."/>
            <person name="Xing Q."/>
            <person name="Dou J."/>
            <person name="Li Y."/>
            <person name="Mao J."/>
            <person name="Guo H."/>
            <person name="Dou H."/>
            <person name="Li T."/>
            <person name="Mu C."/>
            <person name="Jiang W."/>
            <person name="Fu Q."/>
            <person name="Fu X."/>
            <person name="Miao Y."/>
            <person name="Liu J."/>
            <person name="Yu Q."/>
            <person name="Li R."/>
            <person name="Liao H."/>
            <person name="Li X."/>
            <person name="Kong Y."/>
            <person name="Jiang Z."/>
            <person name="Chourrout D."/>
            <person name="Li R."/>
            <person name="Bao Z."/>
        </authorList>
    </citation>
    <scope>NUCLEOTIDE SEQUENCE [LARGE SCALE GENOMIC DNA]</scope>
    <source>
        <strain evidence="5 6">PY_sf001</strain>
    </source>
</reference>
<dbReference type="Gene3D" id="3.30.420.40">
    <property type="match status" value="2"/>
</dbReference>
<keyword evidence="4" id="KW-0346">Stress response</keyword>
<dbReference type="AlphaFoldDB" id="A0A1C9U324"/>
<evidence type="ECO:0000256" key="3">
    <source>
        <dbReference type="ARBA" id="ARBA00022840"/>
    </source>
</evidence>
<dbReference type="SUPFAM" id="SSF53067">
    <property type="entry name" value="Actin-like ATPase domain"/>
    <property type="match status" value="2"/>
</dbReference>
<keyword evidence="2" id="KW-0547">Nucleotide-binding</keyword>
<dbReference type="GO" id="GO:0140662">
    <property type="term" value="F:ATP-dependent protein folding chaperone"/>
    <property type="evidence" value="ECO:0007669"/>
    <property type="project" value="InterPro"/>
</dbReference>
<name>A0A1C9U324_MIZYE</name>
<dbReference type="Proteomes" id="UP000242188">
    <property type="component" value="Unassembled WGS sequence"/>
</dbReference>
<accession>A0A1C9U324</accession>
<evidence type="ECO:0000313" key="6">
    <source>
        <dbReference type="Proteomes" id="UP000242188"/>
    </source>
</evidence>
<dbReference type="InterPro" id="IPR013126">
    <property type="entry name" value="Hsp_70_fam"/>
</dbReference>
<comment type="similarity">
    <text evidence="1">Belongs to the heat shock protein 70 family.</text>
</comment>
<dbReference type="EMBL" id="KX085126">
    <property type="protein sequence ID" value="AOR17383.1"/>
    <property type="molecule type" value="mRNA"/>
</dbReference>
<evidence type="ECO:0000313" key="4">
    <source>
        <dbReference type="EMBL" id="AOR17383.1"/>
    </source>
</evidence>
<dbReference type="Pfam" id="PF00012">
    <property type="entry name" value="HSP70"/>
    <property type="match status" value="1"/>
</dbReference>
<reference evidence="4" key="1">
    <citation type="journal article" date="2016" name="Fish Shellfish Immunol.">
        <title>Hsp70 gene expansions in the scallop (Patinopecten yessoensis) genome and their expression regulation after exposure to the toxic dinoflagellate Alexandrium catenella.</title>
        <authorList>
            <person name="Cheng J."/>
            <person name="Xun X."/>
            <person name="Kong Y."/>
            <person name="Wang S."/>
            <person name="Yang Z."/>
            <person name="Li Y."/>
            <person name="Kong D."/>
            <person name="Wang S."/>
            <person name="Zhang L."/>
            <person name="Hu X."/>
            <person name="Bao Z."/>
        </authorList>
    </citation>
    <scope>NUCLEOTIDE SEQUENCE</scope>
    <source>
        <strain evidence="4">PYE.11181.23.HSPA12</strain>
    </source>
</reference>
<dbReference type="PANTHER" id="PTHR14187">
    <property type="entry name" value="ALPHA KINASE/ELONGATION FACTOR 2 KINASE"/>
    <property type="match status" value="1"/>
</dbReference>
<proteinExistence type="evidence at transcript level"/>
<dbReference type="EMBL" id="NEDP02005593">
    <property type="protein sequence ID" value="OWF37229.1"/>
    <property type="molecule type" value="Genomic_DNA"/>
</dbReference>
<dbReference type="CDD" id="cd10229">
    <property type="entry name" value="ASKHA_NBD_HSP70_HSPA12"/>
    <property type="match status" value="1"/>
</dbReference>